<feature type="transmembrane region" description="Helical" evidence="13">
    <location>
        <begin position="182"/>
        <end position="201"/>
    </location>
</feature>
<dbReference type="GO" id="GO:0051301">
    <property type="term" value="P:cell division"/>
    <property type="evidence" value="ECO:0007669"/>
    <property type="project" value="InterPro"/>
</dbReference>
<dbReference type="InterPro" id="IPR018365">
    <property type="entry name" value="Cell_cycle_FtsW-rel_CS"/>
</dbReference>
<dbReference type="GO" id="GO:0005886">
    <property type="term" value="C:plasma membrane"/>
    <property type="evidence" value="ECO:0007669"/>
    <property type="project" value="TreeGrafter"/>
</dbReference>
<keyword evidence="3" id="KW-0328">Glycosyltransferase</keyword>
<keyword evidence="9 13" id="KW-0472">Membrane</keyword>
<keyword evidence="7" id="KW-0573">Peptidoglycan synthesis</keyword>
<evidence type="ECO:0000256" key="4">
    <source>
        <dbReference type="ARBA" id="ARBA00022679"/>
    </source>
</evidence>
<gene>
    <name evidence="14" type="primary">rodA</name>
    <name evidence="14" type="ORF">FRX97_11575</name>
</gene>
<feature type="transmembrane region" description="Helical" evidence="13">
    <location>
        <begin position="54"/>
        <end position="74"/>
    </location>
</feature>
<evidence type="ECO:0000256" key="9">
    <source>
        <dbReference type="ARBA" id="ARBA00023136"/>
    </source>
</evidence>
<dbReference type="GO" id="GO:0009252">
    <property type="term" value="P:peptidoglycan biosynthetic process"/>
    <property type="evidence" value="ECO:0007669"/>
    <property type="project" value="UniProtKB-KW"/>
</dbReference>
<feature type="transmembrane region" description="Helical" evidence="13">
    <location>
        <begin position="250"/>
        <end position="272"/>
    </location>
</feature>
<dbReference type="EMBL" id="VORB01000012">
    <property type="protein sequence ID" value="TXC75648.1"/>
    <property type="molecule type" value="Genomic_DNA"/>
</dbReference>
<evidence type="ECO:0000256" key="7">
    <source>
        <dbReference type="ARBA" id="ARBA00022984"/>
    </source>
</evidence>
<dbReference type="PROSITE" id="PS00428">
    <property type="entry name" value="FTSW_RODA_SPOVE"/>
    <property type="match status" value="1"/>
</dbReference>
<keyword evidence="10" id="KW-0961">Cell wall biogenesis/degradation</keyword>
<keyword evidence="2" id="KW-1003">Cell membrane</keyword>
<accession>A0A5C6UXG7</accession>
<keyword evidence="15" id="KW-1185">Reference proteome</keyword>
<dbReference type="GO" id="GO:0032153">
    <property type="term" value="C:cell division site"/>
    <property type="evidence" value="ECO:0007669"/>
    <property type="project" value="TreeGrafter"/>
</dbReference>
<evidence type="ECO:0000256" key="8">
    <source>
        <dbReference type="ARBA" id="ARBA00022989"/>
    </source>
</evidence>
<dbReference type="AlphaFoldDB" id="A0A5C6UXG7"/>
<evidence type="ECO:0000256" key="3">
    <source>
        <dbReference type="ARBA" id="ARBA00022676"/>
    </source>
</evidence>
<keyword evidence="4" id="KW-0808">Transferase</keyword>
<feature type="transmembrane region" description="Helical" evidence="13">
    <location>
        <begin position="411"/>
        <end position="432"/>
    </location>
</feature>
<organism evidence="14 15">
    <name type="scientific">Luteibaculum oceani</name>
    <dbReference type="NCBI Taxonomy" id="1294296"/>
    <lineage>
        <taxon>Bacteria</taxon>
        <taxon>Pseudomonadati</taxon>
        <taxon>Bacteroidota</taxon>
        <taxon>Flavobacteriia</taxon>
        <taxon>Flavobacteriales</taxon>
        <taxon>Luteibaculaceae</taxon>
        <taxon>Luteibaculum</taxon>
    </lineage>
</organism>
<evidence type="ECO:0000313" key="14">
    <source>
        <dbReference type="EMBL" id="TXC75648.1"/>
    </source>
</evidence>
<feature type="transmembrane region" description="Helical" evidence="13">
    <location>
        <begin position="12"/>
        <end position="34"/>
    </location>
</feature>
<comment type="caution">
    <text evidence="14">The sequence shown here is derived from an EMBL/GenBank/DDBJ whole genome shotgun (WGS) entry which is preliminary data.</text>
</comment>
<feature type="transmembrane region" description="Helical" evidence="13">
    <location>
        <begin position="81"/>
        <end position="97"/>
    </location>
</feature>
<evidence type="ECO:0000313" key="15">
    <source>
        <dbReference type="Proteomes" id="UP000321168"/>
    </source>
</evidence>
<evidence type="ECO:0000256" key="5">
    <source>
        <dbReference type="ARBA" id="ARBA00022692"/>
    </source>
</evidence>
<reference evidence="14 15" key="1">
    <citation type="submission" date="2019-08" db="EMBL/GenBank/DDBJ databases">
        <title>Genome of Luteibaculum oceani JCM 18817.</title>
        <authorList>
            <person name="Bowman J.P."/>
        </authorList>
    </citation>
    <scope>NUCLEOTIDE SEQUENCE [LARGE SCALE GENOMIC DNA]</scope>
    <source>
        <strain evidence="14 15">JCM 18817</strain>
    </source>
</reference>
<feature type="transmembrane region" description="Helical" evidence="13">
    <location>
        <begin position="378"/>
        <end position="405"/>
    </location>
</feature>
<feature type="transmembrane region" description="Helical" evidence="13">
    <location>
        <begin position="221"/>
        <end position="238"/>
    </location>
</feature>
<keyword evidence="6" id="KW-0133">Cell shape</keyword>
<dbReference type="NCBIfam" id="TIGR02210">
    <property type="entry name" value="rodA_shape"/>
    <property type="match status" value="1"/>
</dbReference>
<evidence type="ECO:0000256" key="12">
    <source>
        <dbReference type="ARBA" id="ARBA00033270"/>
    </source>
</evidence>
<feature type="transmembrane region" description="Helical" evidence="13">
    <location>
        <begin position="345"/>
        <end position="366"/>
    </location>
</feature>
<dbReference type="InterPro" id="IPR011923">
    <property type="entry name" value="RodA/MrdB"/>
</dbReference>
<dbReference type="GO" id="GO:0071555">
    <property type="term" value="P:cell wall organization"/>
    <property type="evidence" value="ECO:0007669"/>
    <property type="project" value="UniProtKB-KW"/>
</dbReference>
<dbReference type="NCBIfam" id="NF037961">
    <property type="entry name" value="RodA_shape"/>
    <property type="match status" value="1"/>
</dbReference>
<protein>
    <recommendedName>
        <fullName evidence="12">Cell wall polymerase</fullName>
    </recommendedName>
    <alternativeName>
        <fullName evidence="11">Peptidoglycan polymerase</fullName>
    </alternativeName>
</protein>
<dbReference type="Pfam" id="PF01098">
    <property type="entry name" value="FTSW_RODA_SPOVE"/>
    <property type="match status" value="2"/>
</dbReference>
<dbReference type="GO" id="GO:0015648">
    <property type="term" value="F:lipid-linked peptidoglycan transporter activity"/>
    <property type="evidence" value="ECO:0007669"/>
    <property type="project" value="TreeGrafter"/>
</dbReference>
<evidence type="ECO:0000256" key="10">
    <source>
        <dbReference type="ARBA" id="ARBA00023316"/>
    </source>
</evidence>
<dbReference type="GO" id="GO:0016757">
    <property type="term" value="F:glycosyltransferase activity"/>
    <property type="evidence" value="ECO:0007669"/>
    <property type="project" value="UniProtKB-KW"/>
</dbReference>
<dbReference type="InterPro" id="IPR001182">
    <property type="entry name" value="FtsW/RodA"/>
</dbReference>
<dbReference type="PANTHER" id="PTHR30474:SF1">
    <property type="entry name" value="PEPTIDOGLYCAN GLYCOSYLTRANSFERASE MRDB"/>
    <property type="match status" value="1"/>
</dbReference>
<dbReference type="PANTHER" id="PTHR30474">
    <property type="entry name" value="CELL CYCLE PROTEIN"/>
    <property type="match status" value="1"/>
</dbReference>
<keyword evidence="8 13" id="KW-1133">Transmembrane helix</keyword>
<dbReference type="GO" id="GO:0008360">
    <property type="term" value="P:regulation of cell shape"/>
    <property type="evidence" value="ECO:0007669"/>
    <property type="project" value="UniProtKB-KW"/>
</dbReference>
<sequence>MDNRRNKIWSNIDWLLVAIVVLLALFGWINIYAANFNESYPNIFSLNQEYGKQGMWMVIAVVAGFIILLTDGFLFLRIAPVIYIIFTLLLVLVLLVGKEVNGAKSWFGIGSFGIQPAEFAKLATCLFIANILRDTSKNISASLYFKIALCIGFPALLILLQPDTGTAIVFSAFFLVLYREELVGNIIFSAILALFIAVLVLIMQNNSYALPFSDIVVNGKYYFMGILFSLGTISFLIAKRFVLKRSRKKFMWIIAALTVASMLFSGAVDFVFNKGLSPHQKKRVEILLGLDDDPQGAGYNVRQSKIAIGSGGFAGKGFLQGSLTRFKFVPMQSTDFIFCTVGEEWGFLGTAFVIILYIALLIRLTAIAERQRSSFSRIFTYSVACILFLHFTINIGMAIGLAPVIGIPLPFFSYGGSSLLSFFVMIAIVLRLDSQRLDILR</sequence>
<evidence type="ECO:0000256" key="2">
    <source>
        <dbReference type="ARBA" id="ARBA00022475"/>
    </source>
</evidence>
<proteinExistence type="predicted"/>
<dbReference type="Proteomes" id="UP000321168">
    <property type="component" value="Unassembled WGS sequence"/>
</dbReference>
<evidence type="ECO:0000256" key="6">
    <source>
        <dbReference type="ARBA" id="ARBA00022960"/>
    </source>
</evidence>
<name>A0A5C6UXG7_9FLAO</name>
<comment type="subcellular location">
    <subcellularLocation>
        <location evidence="1">Membrane</location>
        <topology evidence="1">Multi-pass membrane protein</topology>
    </subcellularLocation>
</comment>
<evidence type="ECO:0000256" key="1">
    <source>
        <dbReference type="ARBA" id="ARBA00004141"/>
    </source>
</evidence>
<evidence type="ECO:0000256" key="13">
    <source>
        <dbReference type="SAM" id="Phobius"/>
    </source>
</evidence>
<evidence type="ECO:0000256" key="11">
    <source>
        <dbReference type="ARBA" id="ARBA00032370"/>
    </source>
</evidence>
<keyword evidence="5 13" id="KW-0812">Transmembrane</keyword>
<dbReference type="OrthoDB" id="9768187at2"/>